<evidence type="ECO:0008006" key="2">
    <source>
        <dbReference type="Google" id="ProtNLM"/>
    </source>
</evidence>
<reference evidence="1" key="1">
    <citation type="journal article" date="2010" name="Science">
        <title>The genome of the Western clawed frog Xenopus tropicalis.</title>
        <authorList>
            <person name="Hellsten U."/>
            <person name="Harland R.M."/>
            <person name="Gilchrist M.J."/>
            <person name="Hendrix D."/>
            <person name="Jurka J."/>
            <person name="Kapitonov V."/>
            <person name="Ovcharenko I."/>
            <person name="Putnam N.H."/>
            <person name="Shu S."/>
            <person name="Taher L."/>
            <person name="Blitz I.L."/>
            <person name="Blumberg B."/>
            <person name="Dichmann D.S."/>
            <person name="Dubchak I."/>
            <person name="Amaya E."/>
            <person name="Detter J.C."/>
            <person name="Fletcher R."/>
            <person name="Gerhard D.S."/>
            <person name="Goodstein D."/>
            <person name="Graves T."/>
            <person name="Grigoriev I.V."/>
            <person name="Grimwood J."/>
            <person name="Kawashima T."/>
            <person name="Lindquist E."/>
            <person name="Lucas S.M."/>
            <person name="Mead P.E."/>
            <person name="Mitros T."/>
            <person name="Ogino H."/>
            <person name="Ohta Y."/>
            <person name="Poliakov A.V."/>
            <person name="Pollet N."/>
            <person name="Robert J."/>
            <person name="Salamov A."/>
            <person name="Sater A.K."/>
            <person name="Schmutz J."/>
            <person name="Terry A."/>
            <person name="Vize P.D."/>
            <person name="Warren W.C."/>
            <person name="Wells D."/>
            <person name="Wills A."/>
            <person name="Wilson R.K."/>
            <person name="Zimmerman L.B."/>
            <person name="Zorn A.M."/>
            <person name="Grainger R."/>
            <person name="Grammer T."/>
            <person name="Khokha M.K."/>
            <person name="Richardson P.M."/>
            <person name="Rokhsar D.S."/>
        </authorList>
    </citation>
    <scope>NUCLEOTIDE SEQUENCE [LARGE SCALE GENOMIC DNA]</scope>
    <source>
        <strain evidence="1">Nigerian</strain>
    </source>
</reference>
<name>A0A803JDR2_XENTR</name>
<dbReference type="SUPFAM" id="SSF53098">
    <property type="entry name" value="Ribonuclease H-like"/>
    <property type="match status" value="1"/>
</dbReference>
<organism evidence="1">
    <name type="scientific">Xenopus tropicalis</name>
    <name type="common">Western clawed frog</name>
    <name type="synonym">Silurana tropicalis</name>
    <dbReference type="NCBI Taxonomy" id="8364"/>
    <lineage>
        <taxon>Eukaryota</taxon>
        <taxon>Metazoa</taxon>
        <taxon>Chordata</taxon>
        <taxon>Craniata</taxon>
        <taxon>Vertebrata</taxon>
        <taxon>Euteleostomi</taxon>
        <taxon>Amphibia</taxon>
        <taxon>Batrachia</taxon>
        <taxon>Anura</taxon>
        <taxon>Pipoidea</taxon>
        <taxon>Pipidae</taxon>
        <taxon>Xenopodinae</taxon>
        <taxon>Xenopus</taxon>
        <taxon>Silurana</taxon>
    </lineage>
</organism>
<proteinExistence type="predicted"/>
<accession>A0A803JDR2</accession>
<sequence>MSKEIKYQESYVKYGFIHSPFPFCIICGERLSIEAMKPSKLLCHIETKHSTLKDKPLEFFKRKKSEHEGQKQLLKATTSSNVSALRASFLVSNCIAKAKKPFAIAEDLILLAAKDICREFLGEAAVQKVARVPLSAGTIVRQIDEIAEDVEAQLLERINESLWHAIQVDESTDVENKAIMLVFVRYIFQEDVHEDMLCALLLPTNTKTENWSFCVDVCTDGAAAMTGWFSSLTTRVKEVASECESTHCVIHREMLASRKRDAEHKCLLLYTEVRWLSKGRSLARVFELQEPLERFLLEKQSPLVAHFSSTEWVTKLAYMCDIFNLLNKLNLSQGRTTSVFKSADKVAAFKAKLESWGGRVNIGIFDMFQTLAGILKETKPVPSFSQLVKDHLYQLSKQFEHYFPMAKAPRTGKDWIRNPFVNKPGESTLSVLEEDQLLDTANDGGLKSIFETTSNLHMFWSRVKVEYPEIANKALKILLPFPTSYLCEAGFPALTATKTRLQSRLDIRNTLRIDKTKPFQNKSIYINPN</sequence>
<dbReference type="AlphaFoldDB" id="A0A803JDR2"/>
<dbReference type="PANTHER" id="PTHR45913:SF19">
    <property type="entry name" value="LOW QUALITY PROTEIN: ZINC FINGER BED DOMAIN-CONTAINING PROTEIN 5-LIKE"/>
    <property type="match status" value="1"/>
</dbReference>
<dbReference type="FunCoup" id="A0A803JDR2">
    <property type="interactions" value="73"/>
</dbReference>
<evidence type="ECO:0000313" key="1">
    <source>
        <dbReference type="Ensembl" id="ENSXETP00000106015"/>
    </source>
</evidence>
<dbReference type="InterPro" id="IPR012337">
    <property type="entry name" value="RNaseH-like_sf"/>
</dbReference>
<dbReference type="PANTHER" id="PTHR45913">
    <property type="entry name" value="EPM2A-INTERACTING PROTEIN 1"/>
    <property type="match status" value="1"/>
</dbReference>
<dbReference type="InParanoid" id="A0A803JDR2"/>
<dbReference type="Ensembl" id="ENSXETT00000116370">
    <property type="protein sequence ID" value="ENSXETP00000106015"/>
    <property type="gene ID" value="ENSXETG00000044939"/>
</dbReference>
<dbReference type="GeneTree" id="ENSGT00940000160436"/>
<reference evidence="1" key="2">
    <citation type="submission" date="2021-03" db="UniProtKB">
        <authorList>
            <consortium name="Ensembl"/>
        </authorList>
    </citation>
    <scope>IDENTIFICATION</scope>
</reference>
<protein>
    <recommendedName>
        <fullName evidence="2">HAT C-terminal dimerisation domain-containing protein</fullName>
    </recommendedName>
</protein>